<evidence type="ECO:0000256" key="6">
    <source>
        <dbReference type="ARBA" id="ARBA00022975"/>
    </source>
</evidence>
<gene>
    <name evidence="11" type="ORF">P0082_02260</name>
</gene>
<keyword evidence="6" id="KW-0665">Pyrimidine biosynthesis</keyword>
<evidence type="ECO:0000256" key="1">
    <source>
        <dbReference type="ARBA" id="ARBA00004861"/>
    </source>
</evidence>
<evidence type="ECO:0000256" key="8">
    <source>
        <dbReference type="ARBA" id="ARBA00033428"/>
    </source>
</evidence>
<evidence type="ECO:0000313" key="12">
    <source>
        <dbReference type="Proteomes" id="UP001228690"/>
    </source>
</evidence>
<name>A0ABY8MI60_9SPIO</name>
<evidence type="ECO:0000256" key="2">
    <source>
        <dbReference type="ARBA" id="ARBA00008847"/>
    </source>
</evidence>
<evidence type="ECO:0000256" key="3">
    <source>
        <dbReference type="ARBA" id="ARBA00012321"/>
    </source>
</evidence>
<dbReference type="PANTHER" id="PTHR43375">
    <property type="entry name" value="OROTIDINE 5'-PHOSPHATE DECARBOXYLASE"/>
    <property type="match status" value="1"/>
</dbReference>
<dbReference type="SMART" id="SM00934">
    <property type="entry name" value="OMPdecase"/>
    <property type="match status" value="1"/>
</dbReference>
<feature type="domain" description="Orotidine 5'-phosphate decarboxylase" evidence="10">
    <location>
        <begin position="24"/>
        <end position="318"/>
    </location>
</feature>
<evidence type="ECO:0000256" key="5">
    <source>
        <dbReference type="ARBA" id="ARBA00022793"/>
    </source>
</evidence>
<dbReference type="Pfam" id="PF00215">
    <property type="entry name" value="OMPdecase"/>
    <property type="match status" value="1"/>
</dbReference>
<dbReference type="EC" id="4.1.1.23" evidence="3"/>
<comment type="pathway">
    <text evidence="1">Pyrimidine metabolism; UMP biosynthesis via de novo pathway; UMP from orotate: step 2/2.</text>
</comment>
<organism evidence="11 12">
    <name type="scientific">Candidatus Haliotispira prima</name>
    <dbReference type="NCBI Taxonomy" id="3034016"/>
    <lineage>
        <taxon>Bacteria</taxon>
        <taxon>Pseudomonadati</taxon>
        <taxon>Spirochaetota</taxon>
        <taxon>Spirochaetia</taxon>
        <taxon>Spirochaetales</taxon>
        <taxon>Spirochaetaceae</taxon>
        <taxon>Candidatus Haliotispira</taxon>
    </lineage>
</organism>
<comment type="catalytic activity">
    <reaction evidence="9">
        <text>orotidine 5'-phosphate + H(+) = UMP + CO2</text>
        <dbReference type="Rhea" id="RHEA:11596"/>
        <dbReference type="ChEBI" id="CHEBI:15378"/>
        <dbReference type="ChEBI" id="CHEBI:16526"/>
        <dbReference type="ChEBI" id="CHEBI:57538"/>
        <dbReference type="ChEBI" id="CHEBI:57865"/>
        <dbReference type="EC" id="4.1.1.23"/>
    </reaction>
</comment>
<dbReference type="Proteomes" id="UP001228690">
    <property type="component" value="Chromosome"/>
</dbReference>
<evidence type="ECO:0000313" key="11">
    <source>
        <dbReference type="EMBL" id="WGK69707.1"/>
    </source>
</evidence>
<dbReference type="EMBL" id="CP123443">
    <property type="protein sequence ID" value="WGK69707.1"/>
    <property type="molecule type" value="Genomic_DNA"/>
</dbReference>
<dbReference type="InterPro" id="IPR001754">
    <property type="entry name" value="OMPdeCOase_dom"/>
</dbReference>
<keyword evidence="12" id="KW-1185">Reference proteome</keyword>
<proteinExistence type="inferred from homology"/>
<dbReference type="PANTHER" id="PTHR43375:SF1">
    <property type="entry name" value="OROTIDINE 5'-PHOSPHATE DECARBOXYLASE"/>
    <property type="match status" value="1"/>
</dbReference>
<dbReference type="SUPFAM" id="SSF51366">
    <property type="entry name" value="Ribulose-phoshate binding barrel"/>
    <property type="match status" value="1"/>
</dbReference>
<comment type="similarity">
    <text evidence="2">Belongs to the OMP decarboxylase family. Type 2 subfamily.</text>
</comment>
<evidence type="ECO:0000256" key="7">
    <source>
        <dbReference type="ARBA" id="ARBA00023239"/>
    </source>
</evidence>
<evidence type="ECO:0000259" key="10">
    <source>
        <dbReference type="SMART" id="SM00934"/>
    </source>
</evidence>
<sequence>MNEEVTKPGYREALRRSYREAGNNICLGLDPQWRKLPGEYRKVLSIRPEHHEIVSLPDCTAVQDFLEASLQSLQSEGLCPAAFKPNQGYFLALDRPLLALEEDRQLQDRAFGGSRLLAWLHRYLSRNFPGVPIILDFKKGDIARSSSNYAEEGFALWGSDAVTVSPYMGSDSVSPFGEELGRHLGENRPVRSLSCALPCGSGGVYSLLRTSNPGGCDLQDLPIRGGSGSLESGGDRQDLCLYQKLAQTLLRWRDEQKLPGLGAVVGATSLTELYQLAQFFREEEFPLLIPGVGKQGGSFRDVQQKLREAGYPPELARINLSGGLLQSWPDGQEAPADWEQHICRKMKELL</sequence>
<reference evidence="11 12" key="1">
    <citation type="submission" date="2023-04" db="EMBL/GenBank/DDBJ databases">
        <title>Spirochaete genome identified in red abalone sample constitutes a novel genus.</title>
        <authorList>
            <person name="Sharma S.P."/>
            <person name="Purcell C.M."/>
            <person name="Hyde J.R."/>
            <person name="Severin A.J."/>
        </authorList>
    </citation>
    <scope>NUCLEOTIDE SEQUENCE [LARGE SCALE GENOMIC DNA]</scope>
    <source>
        <strain evidence="11 12">SP-2023</strain>
    </source>
</reference>
<evidence type="ECO:0000256" key="4">
    <source>
        <dbReference type="ARBA" id="ARBA00021923"/>
    </source>
</evidence>
<evidence type="ECO:0000256" key="9">
    <source>
        <dbReference type="ARBA" id="ARBA00049157"/>
    </source>
</evidence>
<keyword evidence="7 11" id="KW-0456">Lyase</keyword>
<dbReference type="InterPro" id="IPR013785">
    <property type="entry name" value="Aldolase_TIM"/>
</dbReference>
<dbReference type="RefSeq" id="WP_326927893.1">
    <property type="nucleotide sequence ID" value="NZ_CP123443.1"/>
</dbReference>
<dbReference type="InterPro" id="IPR011060">
    <property type="entry name" value="RibuloseP-bd_barrel"/>
</dbReference>
<dbReference type="InterPro" id="IPR011995">
    <property type="entry name" value="OMPdecase_type-2"/>
</dbReference>
<keyword evidence="5" id="KW-0210">Decarboxylase</keyword>
<protein>
    <recommendedName>
        <fullName evidence="4">Orotidine 5'-phosphate decarboxylase</fullName>
        <ecNumber evidence="3">4.1.1.23</ecNumber>
    </recommendedName>
    <alternativeName>
        <fullName evidence="8">OMP decarboxylase</fullName>
    </alternativeName>
</protein>
<dbReference type="GO" id="GO:0004590">
    <property type="term" value="F:orotidine-5'-phosphate decarboxylase activity"/>
    <property type="evidence" value="ECO:0007669"/>
    <property type="project" value="UniProtKB-EC"/>
</dbReference>
<accession>A0ABY8MI60</accession>
<dbReference type="Gene3D" id="3.20.20.70">
    <property type="entry name" value="Aldolase class I"/>
    <property type="match status" value="1"/>
</dbReference>